<organism evidence="2 3">
    <name type="scientific">Salmonella enterica subsp. enterica serovar Sanjuan</name>
    <dbReference type="NCBI Taxonomy" id="1160765"/>
    <lineage>
        <taxon>Bacteria</taxon>
        <taxon>Pseudomonadati</taxon>
        <taxon>Pseudomonadota</taxon>
        <taxon>Gammaproteobacteria</taxon>
        <taxon>Enterobacterales</taxon>
        <taxon>Enterobacteriaceae</taxon>
        <taxon>Salmonella</taxon>
    </lineage>
</organism>
<protein>
    <submittedName>
        <fullName evidence="2">Uncharacterized protein</fullName>
    </submittedName>
</protein>
<dbReference type="EMBL" id="LR134142">
    <property type="protein sequence ID" value="VEA03366.1"/>
    <property type="molecule type" value="Genomic_DNA"/>
</dbReference>
<accession>A0A3S4EMV5</accession>
<evidence type="ECO:0000313" key="3">
    <source>
        <dbReference type="Proteomes" id="UP000276345"/>
    </source>
</evidence>
<gene>
    <name evidence="2" type="ORF">NCTC7406_00828</name>
</gene>
<dbReference type="AlphaFoldDB" id="A0A3S4EMV5"/>
<feature type="region of interest" description="Disordered" evidence="1">
    <location>
        <begin position="316"/>
        <end position="339"/>
    </location>
</feature>
<sequence length="410" mass="45221">MLSQTVRPLLAEQYADMLAQNHRMRGVLLSSHSHTLGDLTRFDQRMLKCLKGMTLLKGLSSAYLRGQLQEPLSAGELFATALFAASTDDEFLLSGCIGLSQALPRLLPVLLSVAGWMPAQSALWPLMLSLPACRAYVAVVRSDLAASVAFSQQEIQTLIEQGRYVDFLLNFLCRSTSPLFVPALETVFSSGRDELILQGCRAVLCSHPLTDEHTGTAIRHLVQLAHSERDDIRLHAVRSLLTCQAGLPHSELSVLTEEGPDTRLRIQAMGWSGLPGYIPSLLTYFDSPEYARLSVLSVIAITGSLPEQDGWLRKRDDDIYSPASPDSADIPARDPEQGVGWPERAAFADWWRTQGENFAHNTPYLCGQLTSPEGLNRVLRQGYLNLRPLALMRMGIFPERTALPVESPNG</sequence>
<evidence type="ECO:0000313" key="2">
    <source>
        <dbReference type="EMBL" id="VEA03366.1"/>
    </source>
</evidence>
<reference evidence="2 3" key="1">
    <citation type="submission" date="2018-12" db="EMBL/GenBank/DDBJ databases">
        <authorList>
            <consortium name="Pathogen Informatics"/>
        </authorList>
    </citation>
    <scope>NUCLEOTIDE SEQUENCE [LARGE SCALE GENOMIC DNA]</scope>
    <source>
        <strain evidence="2 3">NCTC7406</strain>
    </source>
</reference>
<dbReference type="Proteomes" id="UP000276345">
    <property type="component" value="Chromosome"/>
</dbReference>
<name>A0A3S4EMV5_SALET</name>
<evidence type="ECO:0000256" key="1">
    <source>
        <dbReference type="SAM" id="MobiDB-lite"/>
    </source>
</evidence>
<proteinExistence type="predicted"/>